<dbReference type="GO" id="GO:0015833">
    <property type="term" value="P:peptide transport"/>
    <property type="evidence" value="ECO:0007669"/>
    <property type="project" value="InterPro"/>
</dbReference>
<dbReference type="SMART" id="SM00382">
    <property type="entry name" value="AAA"/>
    <property type="match status" value="2"/>
</dbReference>
<evidence type="ECO:0000256" key="6">
    <source>
        <dbReference type="ARBA" id="ARBA00022840"/>
    </source>
</evidence>
<reference evidence="9 10" key="1">
    <citation type="submission" date="2020-08" db="EMBL/GenBank/DDBJ databases">
        <title>Genomic Encyclopedia of Type Strains, Phase III (KMG-III): the genomes of soil and plant-associated and newly described type strains.</title>
        <authorList>
            <person name="Whitman W."/>
        </authorList>
    </citation>
    <scope>NUCLEOTIDE SEQUENCE [LARGE SCALE GENOMIC DNA]</scope>
    <source>
        <strain evidence="9 10">CECT 8088</strain>
    </source>
</reference>
<comment type="similarity">
    <text evidence="2">Belongs to the ABC transporter superfamily.</text>
</comment>
<dbReference type="CDD" id="cd03257">
    <property type="entry name" value="ABC_NikE_OppD_transporters"/>
    <property type="match status" value="2"/>
</dbReference>
<evidence type="ECO:0000256" key="2">
    <source>
        <dbReference type="ARBA" id="ARBA00005417"/>
    </source>
</evidence>
<dbReference type="Pfam" id="PF00005">
    <property type="entry name" value="ABC_tran"/>
    <property type="match status" value="2"/>
</dbReference>
<keyword evidence="10" id="KW-1185">Reference proteome</keyword>
<dbReference type="GO" id="GO:0016887">
    <property type="term" value="F:ATP hydrolysis activity"/>
    <property type="evidence" value="ECO:0007669"/>
    <property type="project" value="InterPro"/>
</dbReference>
<keyword evidence="3" id="KW-0813">Transport</keyword>
<organism evidence="9 10">
    <name type="scientific">Endobacter medicaginis</name>
    <dbReference type="NCBI Taxonomy" id="1181271"/>
    <lineage>
        <taxon>Bacteria</taxon>
        <taxon>Pseudomonadati</taxon>
        <taxon>Pseudomonadota</taxon>
        <taxon>Alphaproteobacteria</taxon>
        <taxon>Acetobacterales</taxon>
        <taxon>Acetobacteraceae</taxon>
        <taxon>Endobacter</taxon>
    </lineage>
</organism>
<dbReference type="AlphaFoldDB" id="A0A839V597"/>
<comment type="caution">
    <text evidence="9">The sequence shown here is derived from an EMBL/GenBank/DDBJ whole genome shotgun (WGS) entry which is preliminary data.</text>
</comment>
<dbReference type="SUPFAM" id="SSF52540">
    <property type="entry name" value="P-loop containing nucleoside triphosphate hydrolases"/>
    <property type="match status" value="2"/>
</dbReference>
<dbReference type="FunFam" id="3.40.50.300:FF:000016">
    <property type="entry name" value="Oligopeptide ABC transporter ATP-binding component"/>
    <property type="match status" value="1"/>
</dbReference>
<evidence type="ECO:0000256" key="7">
    <source>
        <dbReference type="ARBA" id="ARBA00023136"/>
    </source>
</evidence>
<keyword evidence="5" id="KW-0547">Nucleotide-binding</keyword>
<accession>A0A839V597</accession>
<gene>
    <name evidence="9" type="ORF">FHR90_002466</name>
</gene>
<protein>
    <submittedName>
        <fullName evidence="9">Oligopeptide/dipeptide ABC transporter ATP-binding protein</fullName>
    </submittedName>
</protein>
<dbReference type="GO" id="GO:0005524">
    <property type="term" value="F:ATP binding"/>
    <property type="evidence" value="ECO:0007669"/>
    <property type="project" value="UniProtKB-KW"/>
</dbReference>
<dbReference type="EMBL" id="JACHXV010000009">
    <property type="protein sequence ID" value="MBB3174621.1"/>
    <property type="molecule type" value="Genomic_DNA"/>
</dbReference>
<dbReference type="NCBIfam" id="TIGR01727">
    <property type="entry name" value="oligo_HPY"/>
    <property type="match status" value="1"/>
</dbReference>
<evidence type="ECO:0000259" key="8">
    <source>
        <dbReference type="PROSITE" id="PS50893"/>
    </source>
</evidence>
<dbReference type="InterPro" id="IPR003593">
    <property type="entry name" value="AAA+_ATPase"/>
</dbReference>
<dbReference type="Gene3D" id="3.40.50.300">
    <property type="entry name" value="P-loop containing nucleotide triphosphate hydrolases"/>
    <property type="match status" value="2"/>
</dbReference>
<sequence>MSPPLLRIDNLCVRTRDGGLLVDDVQLDLARGEMLSLVGESGSGKSLTAAAILRLLPRGLVATGRIAFEGADLLALDEASMRAMRGGRIGMVFQNPLSALNPTRTIGRQIADPARLHVGADARQAREMALQMLAEVGIPDPKARIDDYPHQFSGGMRQRVAIAMALVCHPKLLIADEPTTALDPIVAAQILELIGGLRRRHDMAVLFISHNLAVVRAHTDCVQVMYGGRTAERARADVFFAHPRHPYGRALLDAAPDLATVVAAPPGYALPALPGQPPDPLARPPGCAFAPRCPAVAPDCEVAVPPLRRLERSEVACLHPVATPAGPRVPAPEAPMSASTHSSRPSLLEVRDLVVRYDRSRTILDGLSFDLAAGECLGIVGESGSGKSTLGRAVLQMVAYQGRIALQGHDFATLRGRAFRDQRRRIQVVFQDPKESLNPRLSVLHSVAEAARLAQGLPRDASLAAARTLLERVRLGAALYDRLPEAISGGQAQRVAIARALAAKPALVVLDEPTSALDVSTQATLLNLLRSIGRAEGLAWLLISHDLAAIAYMADRIAVLRAGRIVELAPPATLVAQPHDPYTAALVAAATG</sequence>
<evidence type="ECO:0000256" key="4">
    <source>
        <dbReference type="ARBA" id="ARBA00022475"/>
    </source>
</evidence>
<dbReference type="NCBIfam" id="NF008453">
    <property type="entry name" value="PRK11308.1"/>
    <property type="match status" value="2"/>
</dbReference>
<dbReference type="GO" id="GO:0055085">
    <property type="term" value="P:transmembrane transport"/>
    <property type="evidence" value="ECO:0007669"/>
    <property type="project" value="UniProtKB-ARBA"/>
</dbReference>
<dbReference type="InterPro" id="IPR003439">
    <property type="entry name" value="ABC_transporter-like_ATP-bd"/>
</dbReference>
<dbReference type="Pfam" id="PF08352">
    <property type="entry name" value="oligo_HPY"/>
    <property type="match status" value="1"/>
</dbReference>
<dbReference type="InterPro" id="IPR017871">
    <property type="entry name" value="ABC_transporter-like_CS"/>
</dbReference>
<dbReference type="InterPro" id="IPR027417">
    <property type="entry name" value="P-loop_NTPase"/>
</dbReference>
<evidence type="ECO:0000313" key="9">
    <source>
        <dbReference type="EMBL" id="MBB3174621.1"/>
    </source>
</evidence>
<keyword evidence="7" id="KW-0472">Membrane</keyword>
<keyword evidence="6 9" id="KW-0067">ATP-binding</keyword>
<dbReference type="PROSITE" id="PS00211">
    <property type="entry name" value="ABC_TRANSPORTER_1"/>
    <property type="match status" value="2"/>
</dbReference>
<evidence type="ECO:0000256" key="5">
    <source>
        <dbReference type="ARBA" id="ARBA00022741"/>
    </source>
</evidence>
<evidence type="ECO:0000256" key="3">
    <source>
        <dbReference type="ARBA" id="ARBA00022448"/>
    </source>
</evidence>
<comment type="subcellular location">
    <subcellularLocation>
        <location evidence="1">Cell inner membrane</location>
        <topology evidence="1">Peripheral membrane protein</topology>
    </subcellularLocation>
</comment>
<keyword evidence="4" id="KW-1003">Cell membrane</keyword>
<feature type="domain" description="ABC transporter" evidence="8">
    <location>
        <begin position="6"/>
        <end position="252"/>
    </location>
</feature>
<dbReference type="Proteomes" id="UP000557688">
    <property type="component" value="Unassembled WGS sequence"/>
</dbReference>
<proteinExistence type="inferred from homology"/>
<evidence type="ECO:0000313" key="10">
    <source>
        <dbReference type="Proteomes" id="UP000557688"/>
    </source>
</evidence>
<evidence type="ECO:0000256" key="1">
    <source>
        <dbReference type="ARBA" id="ARBA00004417"/>
    </source>
</evidence>
<name>A0A839V597_9PROT</name>
<feature type="domain" description="ABC transporter" evidence="8">
    <location>
        <begin position="348"/>
        <end position="587"/>
    </location>
</feature>
<dbReference type="GO" id="GO:0005886">
    <property type="term" value="C:plasma membrane"/>
    <property type="evidence" value="ECO:0007669"/>
    <property type="project" value="UniProtKB-SubCell"/>
</dbReference>
<dbReference type="InterPro" id="IPR013563">
    <property type="entry name" value="Oligopep_ABC_C"/>
</dbReference>
<dbReference type="PANTHER" id="PTHR43297:SF2">
    <property type="entry name" value="DIPEPTIDE TRANSPORT ATP-BINDING PROTEIN DPPD"/>
    <property type="match status" value="1"/>
</dbReference>
<dbReference type="PANTHER" id="PTHR43297">
    <property type="entry name" value="OLIGOPEPTIDE TRANSPORT ATP-BINDING PROTEIN APPD"/>
    <property type="match status" value="1"/>
</dbReference>
<dbReference type="RefSeq" id="WP_266152688.1">
    <property type="nucleotide sequence ID" value="NZ_JACHXV010000009.1"/>
</dbReference>
<dbReference type="InterPro" id="IPR050388">
    <property type="entry name" value="ABC_Ni/Peptide_Import"/>
</dbReference>
<dbReference type="PROSITE" id="PS50893">
    <property type="entry name" value="ABC_TRANSPORTER_2"/>
    <property type="match status" value="2"/>
</dbReference>